<comment type="caution">
    <text evidence="9">The sequence shown here is derived from an EMBL/GenBank/DDBJ whole genome shotgun (WGS) entry which is preliminary data.</text>
</comment>
<dbReference type="GO" id="GO:0016758">
    <property type="term" value="F:hexosyltransferase activity"/>
    <property type="evidence" value="ECO:0007669"/>
    <property type="project" value="InterPro"/>
</dbReference>
<gene>
    <name evidence="9" type="ORF">E1898_18060</name>
</gene>
<evidence type="ECO:0000313" key="9">
    <source>
        <dbReference type="EMBL" id="TDK41882.1"/>
    </source>
</evidence>
<feature type="transmembrane region" description="Helical" evidence="8">
    <location>
        <begin position="27"/>
        <end position="46"/>
    </location>
</feature>
<evidence type="ECO:0000256" key="3">
    <source>
        <dbReference type="ARBA" id="ARBA00022679"/>
    </source>
</evidence>
<dbReference type="AlphaFoldDB" id="A0A4R5US23"/>
<keyword evidence="5 8" id="KW-1133">Transmembrane helix</keyword>
<name>A0A4R5US23_9BACT</name>
<evidence type="ECO:0000256" key="4">
    <source>
        <dbReference type="ARBA" id="ARBA00022692"/>
    </source>
</evidence>
<reference evidence="9 10" key="1">
    <citation type="submission" date="2019-03" db="EMBL/GenBank/DDBJ databases">
        <title>Algoriphagus aquimaris sp. nov., isolated form marine sediment in Pohang, Korea.</title>
        <authorList>
            <person name="Kim J."/>
            <person name="Yoon S.-H."/>
            <person name="Lee S.-S."/>
        </authorList>
    </citation>
    <scope>NUCLEOTIDE SEQUENCE [LARGE SCALE GENOMIC DNA]</scope>
    <source>
        <strain evidence="9 10">F21</strain>
    </source>
</reference>
<feature type="transmembrane region" description="Helical" evidence="8">
    <location>
        <begin position="156"/>
        <end position="176"/>
    </location>
</feature>
<keyword evidence="3" id="KW-0808">Transferase</keyword>
<feature type="transmembrane region" description="Helical" evidence="8">
    <location>
        <begin position="230"/>
        <end position="252"/>
    </location>
</feature>
<organism evidence="9 10">
    <name type="scientific">Algoriphagus formosus</name>
    <dbReference type="NCBI Taxonomy" id="2007308"/>
    <lineage>
        <taxon>Bacteria</taxon>
        <taxon>Pseudomonadati</taxon>
        <taxon>Bacteroidota</taxon>
        <taxon>Cytophagia</taxon>
        <taxon>Cytophagales</taxon>
        <taxon>Cyclobacteriaceae</taxon>
        <taxon>Algoriphagus</taxon>
    </lineage>
</organism>
<dbReference type="Pfam" id="PF09594">
    <property type="entry name" value="GT87"/>
    <property type="match status" value="1"/>
</dbReference>
<evidence type="ECO:0000256" key="7">
    <source>
        <dbReference type="ARBA" id="ARBA00024033"/>
    </source>
</evidence>
<dbReference type="InterPro" id="IPR018584">
    <property type="entry name" value="GT87"/>
</dbReference>
<dbReference type="GO" id="GO:0005886">
    <property type="term" value="C:plasma membrane"/>
    <property type="evidence" value="ECO:0007669"/>
    <property type="project" value="UniProtKB-SubCell"/>
</dbReference>
<evidence type="ECO:0000256" key="1">
    <source>
        <dbReference type="ARBA" id="ARBA00004651"/>
    </source>
</evidence>
<dbReference type="RefSeq" id="WP_133391938.1">
    <property type="nucleotide sequence ID" value="NZ_SMUW01000037.1"/>
</dbReference>
<feature type="transmembrane region" description="Helical" evidence="8">
    <location>
        <begin position="188"/>
        <end position="218"/>
    </location>
</feature>
<feature type="transmembrane region" description="Helical" evidence="8">
    <location>
        <begin position="410"/>
        <end position="429"/>
    </location>
</feature>
<keyword evidence="6 8" id="KW-0472">Membrane</keyword>
<feature type="transmembrane region" description="Helical" evidence="8">
    <location>
        <begin position="441"/>
        <end position="461"/>
    </location>
</feature>
<feature type="transmembrane region" description="Helical" evidence="8">
    <location>
        <begin position="373"/>
        <end position="398"/>
    </location>
</feature>
<comment type="subcellular location">
    <subcellularLocation>
        <location evidence="1">Cell membrane</location>
        <topology evidence="1">Multi-pass membrane protein</topology>
    </subcellularLocation>
</comment>
<comment type="similarity">
    <text evidence="7">Belongs to the glycosyltransferase 87 family.</text>
</comment>
<dbReference type="EMBL" id="SMUW01000037">
    <property type="protein sequence ID" value="TDK41882.1"/>
    <property type="molecule type" value="Genomic_DNA"/>
</dbReference>
<feature type="transmembrane region" description="Helical" evidence="8">
    <location>
        <begin position="349"/>
        <end position="367"/>
    </location>
</feature>
<sequence>MTAIFLLVLVLGNLLMGYLIPRESFTILFLTFLLSFLAMLGLFWQWRKLKNWIWVFFLGLVLRLGMIGTVPSWSEDYVRFLWDGEVVLLGENPYRFTPTQLLDSVEVAETDYQFFQAAYPLLNSPDYFSVYPPLNQLIFGISAKIADNNLFTGIQVLRLILIVFEVGVLLLFLRLFKAFSVPLRRIIFYWLNPFIIQEITVNLHFEGIVLFLLLASIWALVRHRKFISGLFWSLAVGVKLVPLILVPSLLFFRRTRIHAFFWIGALTGIFIAFLPLVWQDAWGNFLDTLSLYQGKFEFNASVYYLAREVGYWIEGYNTIAVLTKVLSVITIGLIFYLSSRIKTQRLLHFVDFWSLIYLVYLVLQPVVHPWYAIPLVGLSLFNGRIFGIVWSFSMIFSYAAYHQEPVAESFGLLFLEYGLLFVALAWDFIPKFRDQLNKKMYLKKVTSGLVLAIITLSFSCAPKEKREAKIFLSDSIEAHGGQDNWDNLEQVSFRKWTKLLLEDGGVEKETDQQIVFRFNPSLSGSISWTQDSVVHILAMKDDQISYSIGGNEISNKDFLEGKRSDFEAAFYAFSQPWNLMNEEGSEWSSEGIRETPLSQAKTLRVNYGPDGDIWWYYLDIETNLILGTEIQLKDHRSLVENIGFNEIGPFRFYKIRKSYRVDSSGKKLYLRADYLYDNFEIKMKEE</sequence>
<evidence type="ECO:0000256" key="2">
    <source>
        <dbReference type="ARBA" id="ARBA00022475"/>
    </source>
</evidence>
<dbReference type="Proteomes" id="UP000295438">
    <property type="component" value="Unassembled WGS sequence"/>
</dbReference>
<keyword evidence="2" id="KW-1003">Cell membrane</keyword>
<feature type="transmembrane region" description="Helical" evidence="8">
    <location>
        <begin position="53"/>
        <end position="73"/>
    </location>
</feature>
<accession>A0A4R5US23</accession>
<feature type="transmembrane region" description="Helical" evidence="8">
    <location>
        <begin position="259"/>
        <end position="278"/>
    </location>
</feature>
<keyword evidence="10" id="KW-1185">Reference proteome</keyword>
<protein>
    <submittedName>
        <fullName evidence="9">DUF2029 domain-containing protein</fullName>
    </submittedName>
</protein>
<evidence type="ECO:0000256" key="6">
    <source>
        <dbReference type="ARBA" id="ARBA00023136"/>
    </source>
</evidence>
<evidence type="ECO:0000256" key="8">
    <source>
        <dbReference type="SAM" id="Phobius"/>
    </source>
</evidence>
<proteinExistence type="inferred from homology"/>
<evidence type="ECO:0000256" key="5">
    <source>
        <dbReference type="ARBA" id="ARBA00022989"/>
    </source>
</evidence>
<evidence type="ECO:0000313" key="10">
    <source>
        <dbReference type="Proteomes" id="UP000295438"/>
    </source>
</evidence>
<feature type="transmembrane region" description="Helical" evidence="8">
    <location>
        <begin position="315"/>
        <end position="337"/>
    </location>
</feature>
<keyword evidence="4 8" id="KW-0812">Transmembrane</keyword>